<evidence type="ECO:0000313" key="2">
    <source>
        <dbReference type="EMBL" id="PRM17711.1"/>
    </source>
</evidence>
<keyword evidence="1" id="KW-0472">Membrane</keyword>
<dbReference type="Proteomes" id="UP000238866">
    <property type="component" value="Unassembled WGS sequence"/>
</dbReference>
<reference evidence="2 3" key="1">
    <citation type="submission" date="2017-02" db="EMBL/GenBank/DDBJ databases">
        <title>Haemophilus influenzae in COPD genome sequencing project.</title>
        <authorList>
            <person name="Murphy T.F."/>
            <person name="Kong Y."/>
            <person name="Nadendla S."/>
            <person name="Tettelin H."/>
            <person name="Pettigrew M."/>
        </authorList>
    </citation>
    <scope>NUCLEOTIDE SEQUENCE [LARGE SCALE GENOMIC DNA]</scope>
    <source>
        <strain evidence="2 3">13P36H1</strain>
    </source>
</reference>
<dbReference type="RefSeq" id="WP_005661870.1">
    <property type="nucleotide sequence ID" value="NZ_CP089174.1"/>
</dbReference>
<feature type="transmembrane region" description="Helical" evidence="1">
    <location>
        <begin position="135"/>
        <end position="153"/>
    </location>
</feature>
<keyword evidence="1" id="KW-0812">Transmembrane</keyword>
<organism evidence="2 3">
    <name type="scientific">Haemophilus influenzae</name>
    <dbReference type="NCBI Taxonomy" id="727"/>
    <lineage>
        <taxon>Bacteria</taxon>
        <taxon>Pseudomonadati</taxon>
        <taxon>Pseudomonadota</taxon>
        <taxon>Gammaproteobacteria</taxon>
        <taxon>Pasteurellales</taxon>
        <taxon>Pasteurellaceae</taxon>
        <taxon>Haemophilus</taxon>
    </lineage>
</organism>
<gene>
    <name evidence="2" type="ORF">BVZ99_01562</name>
</gene>
<keyword evidence="1" id="KW-1133">Transmembrane helix</keyword>
<sequence>MTTEQQNDKLDIVIRNEQDAYDFLKKLSDDELPELDNLNIQFIDWPVIQMKVVGERYHSTITPPIMKAFLKLQEGIYRAYAIAVYGEPKRLSEAEKKQLELVIKVAEGCSEFGDGGSINWTELFKALIAKMPSKYLLIGIMTFLVLYFGEGFYQDYLGDLKHQRELSATKETEKALIQAISIQTELTKETLEANKEIVNKVLDRHPTLEAIKIHSQETQNEFLRSASDADKVQLQGVSLTGAQAKVLASKPREIQPEFKDVRLDGMYRIITVHTELKTGFKVKIRNETTGNELTAEVQDDTFENQYKQAIQNGTFEKRPVELTINAKQKVKDGLISDAVIIKAVLHQKQK</sequence>
<name>A0ABD6WTJ2_HAEIF</name>
<dbReference type="AlphaFoldDB" id="A0ABD6WTJ2"/>
<evidence type="ECO:0000256" key="1">
    <source>
        <dbReference type="SAM" id="Phobius"/>
    </source>
</evidence>
<evidence type="ECO:0000313" key="3">
    <source>
        <dbReference type="Proteomes" id="UP000238866"/>
    </source>
</evidence>
<proteinExistence type="predicted"/>
<accession>A0ABD6WTJ2</accession>
<comment type="caution">
    <text evidence="2">The sequence shown here is derived from an EMBL/GenBank/DDBJ whole genome shotgun (WGS) entry which is preliminary data.</text>
</comment>
<protein>
    <submittedName>
        <fullName evidence="2">Uncharacterized protein</fullName>
    </submittedName>
</protein>
<dbReference type="EMBL" id="MZLD01000067">
    <property type="protein sequence ID" value="PRM17711.1"/>
    <property type="molecule type" value="Genomic_DNA"/>
</dbReference>